<dbReference type="Gene3D" id="1.10.340.30">
    <property type="entry name" value="Hypothetical protein, domain 2"/>
    <property type="match status" value="1"/>
</dbReference>
<comment type="subcellular location">
    <subcellularLocation>
        <location evidence="1">Nucleus</location>
    </subcellularLocation>
</comment>
<feature type="compositionally biased region" description="Basic and acidic residues" evidence="3">
    <location>
        <begin position="373"/>
        <end position="385"/>
    </location>
</feature>
<evidence type="ECO:0000259" key="4">
    <source>
        <dbReference type="Pfam" id="PF00730"/>
    </source>
</evidence>
<dbReference type="SUPFAM" id="SSF48150">
    <property type="entry name" value="DNA-glycosylase"/>
    <property type="match status" value="1"/>
</dbReference>
<comment type="caution">
    <text evidence="5">The sequence shown here is derived from an EMBL/GenBank/DDBJ whole genome shotgun (WGS) entry which is preliminary data.</text>
</comment>
<evidence type="ECO:0000313" key="6">
    <source>
        <dbReference type="Proteomes" id="UP001345219"/>
    </source>
</evidence>
<keyword evidence="2" id="KW-0539">Nucleus</keyword>
<evidence type="ECO:0000313" key="5">
    <source>
        <dbReference type="EMBL" id="KAK4749566.1"/>
    </source>
</evidence>
<feature type="region of interest" description="Disordered" evidence="3">
    <location>
        <begin position="363"/>
        <end position="393"/>
    </location>
</feature>
<dbReference type="InterPro" id="IPR011257">
    <property type="entry name" value="DNA_glycosylase"/>
</dbReference>
<evidence type="ECO:0000256" key="3">
    <source>
        <dbReference type="SAM" id="MobiDB-lite"/>
    </source>
</evidence>
<dbReference type="GO" id="GO:0006284">
    <property type="term" value="P:base-excision repair"/>
    <property type="evidence" value="ECO:0007669"/>
    <property type="project" value="InterPro"/>
</dbReference>
<proteinExistence type="predicted"/>
<dbReference type="GO" id="GO:0003677">
    <property type="term" value="F:DNA binding"/>
    <property type="evidence" value="ECO:0007669"/>
    <property type="project" value="InterPro"/>
</dbReference>
<evidence type="ECO:0000256" key="1">
    <source>
        <dbReference type="ARBA" id="ARBA00004123"/>
    </source>
</evidence>
<dbReference type="PANTHER" id="PTHR15074">
    <property type="entry name" value="METHYL-CPG-BINDING PROTEIN"/>
    <property type="match status" value="1"/>
</dbReference>
<dbReference type="GO" id="GO:0003824">
    <property type="term" value="F:catalytic activity"/>
    <property type="evidence" value="ECO:0007669"/>
    <property type="project" value="InterPro"/>
</dbReference>
<dbReference type="InterPro" id="IPR003265">
    <property type="entry name" value="HhH-GPD_domain"/>
</dbReference>
<evidence type="ECO:0000256" key="2">
    <source>
        <dbReference type="ARBA" id="ARBA00023242"/>
    </source>
</evidence>
<gene>
    <name evidence="5" type="ORF">SAY87_027015</name>
</gene>
<accession>A0AAN7GR52</accession>
<dbReference type="GO" id="GO:0005634">
    <property type="term" value="C:nucleus"/>
    <property type="evidence" value="ECO:0007669"/>
    <property type="project" value="UniProtKB-SubCell"/>
</dbReference>
<name>A0AAN7GR52_9MYRT</name>
<dbReference type="InterPro" id="IPR045138">
    <property type="entry name" value="MeCP2/MBD4"/>
</dbReference>
<protein>
    <recommendedName>
        <fullName evidence="4">HhH-GPD domain-containing protein</fullName>
    </recommendedName>
</protein>
<organism evidence="5 6">
    <name type="scientific">Trapa incisa</name>
    <dbReference type="NCBI Taxonomy" id="236973"/>
    <lineage>
        <taxon>Eukaryota</taxon>
        <taxon>Viridiplantae</taxon>
        <taxon>Streptophyta</taxon>
        <taxon>Embryophyta</taxon>
        <taxon>Tracheophyta</taxon>
        <taxon>Spermatophyta</taxon>
        <taxon>Magnoliopsida</taxon>
        <taxon>eudicotyledons</taxon>
        <taxon>Gunneridae</taxon>
        <taxon>Pentapetalae</taxon>
        <taxon>rosids</taxon>
        <taxon>malvids</taxon>
        <taxon>Myrtales</taxon>
        <taxon>Lythraceae</taxon>
        <taxon>Trapa</taxon>
    </lineage>
</organism>
<dbReference type="Proteomes" id="UP001345219">
    <property type="component" value="Chromosome 21"/>
</dbReference>
<reference evidence="5 6" key="1">
    <citation type="journal article" date="2023" name="Hortic Res">
        <title>Pangenome of water caltrop reveals structural variations and asymmetric subgenome divergence after allopolyploidization.</title>
        <authorList>
            <person name="Zhang X."/>
            <person name="Chen Y."/>
            <person name="Wang L."/>
            <person name="Yuan Y."/>
            <person name="Fang M."/>
            <person name="Shi L."/>
            <person name="Lu R."/>
            <person name="Comes H.P."/>
            <person name="Ma Y."/>
            <person name="Chen Y."/>
            <person name="Huang G."/>
            <person name="Zhou Y."/>
            <person name="Zheng Z."/>
            <person name="Qiu Y."/>
        </authorList>
    </citation>
    <scope>NUCLEOTIDE SEQUENCE [LARGE SCALE GENOMIC DNA]</scope>
    <source>
        <tissue evidence="5">Roots</tissue>
    </source>
</reference>
<keyword evidence="6" id="KW-1185">Reference proteome</keyword>
<dbReference type="EMBL" id="JAXIOK010000018">
    <property type="protein sequence ID" value="KAK4749566.1"/>
    <property type="molecule type" value="Genomic_DNA"/>
</dbReference>
<feature type="domain" description="HhH-GPD" evidence="4">
    <location>
        <begin position="420"/>
        <end position="502"/>
    </location>
</feature>
<dbReference type="FunFam" id="1.10.340.30:FF:000007">
    <property type="entry name" value="Methyl-CpG-binding domain protein 4"/>
    <property type="match status" value="1"/>
</dbReference>
<dbReference type="Pfam" id="PF00730">
    <property type="entry name" value="HhH-GPD"/>
    <property type="match status" value="1"/>
</dbReference>
<dbReference type="AlphaFoldDB" id="A0AAN7GR52"/>
<sequence length="529" mass="60408">MNGNWAQFEHYELIWTTSGRTGRMRTGWGVRVVFLRVWADGELSWSMERKRTLGLVEGQEQEEEKIKKEKAKTRKKTGIVVSRFFQDGVSNEHDPCCISGSSRRRSGKKRSRADVAERVVSPFFQKNEVCIRGRPTDRRKRQEKVVSRFFQNREQEVGSTLIQCSQGDEQGCLLVGRLKIDESITSSRGKVFEKSDANEESIASSFFHDREPTIGLELRKCSIEGRHSGLVVENGEIDEIGEPAASMAEEWVEKSDSKEKVISRFFDNQEPGADLKLLRVSERGSPNGVSAMDGWKESPDIDELFSCFAYKKGCNSIGLDSREEILSAHFRSRKVISDPEPSTRKRIAGTALKAPVVNGRKEIGRRSRNPSALEKDKEAYKRKDSNNTWKPPRSELGLLQEDHAYDPWRVLVICMLLNITTGRQTGKILERLFSEFPDAKAAAEAPVEGIEEIIKTLGLQKKRAHMIKRMSQEYLGENWTHVTQLHGVGKYAADAYAIFCTGKWYEVTPVDHKLKDYWDYLWANKDRYK</sequence>
<dbReference type="PANTHER" id="PTHR15074:SF0">
    <property type="entry name" value="METHYL-CPG-BINDING DOMAIN PROTEIN 4-LIKE PROTEIN"/>
    <property type="match status" value="1"/>
</dbReference>